<dbReference type="Pfam" id="PF05013">
    <property type="entry name" value="FGase"/>
    <property type="match status" value="1"/>
</dbReference>
<reference evidence="1 2" key="1">
    <citation type="submission" date="2023-10" db="EMBL/GenBank/DDBJ databases">
        <title>Roseovarius strain S88 nov., isolated from a marine algae.</title>
        <authorList>
            <person name="Lee M.W."/>
            <person name="Lee J.K."/>
            <person name="Kim J.M."/>
            <person name="Choi D.G."/>
            <person name="Baek J.H."/>
            <person name="Bayburt H."/>
            <person name="Jung J.J."/>
            <person name="Han D.M."/>
            <person name="Jeon C.O."/>
        </authorList>
    </citation>
    <scope>NUCLEOTIDE SEQUENCE [LARGE SCALE GENOMIC DNA]</scope>
    <source>
        <strain evidence="1 2">S88</strain>
    </source>
</reference>
<dbReference type="SUPFAM" id="SSF53187">
    <property type="entry name" value="Zn-dependent exopeptidases"/>
    <property type="match status" value="1"/>
</dbReference>
<dbReference type="Gene3D" id="3.40.630.40">
    <property type="entry name" value="Zn-dependent exopeptidases"/>
    <property type="match status" value="1"/>
</dbReference>
<proteinExistence type="predicted"/>
<keyword evidence="2" id="KW-1185">Reference proteome</keyword>
<dbReference type="Proteomes" id="UP001364156">
    <property type="component" value="Chromosome"/>
</dbReference>
<dbReference type="PIRSF" id="PIRSF029730">
    <property type="entry name" value="UCP029730"/>
    <property type="match status" value="1"/>
</dbReference>
<gene>
    <name evidence="1" type="ORF">RZ517_07930</name>
</gene>
<organism evidence="1 2">
    <name type="scientific">Roseovarius phycicola</name>
    <dbReference type="NCBI Taxonomy" id="3080976"/>
    <lineage>
        <taxon>Bacteria</taxon>
        <taxon>Pseudomonadati</taxon>
        <taxon>Pseudomonadota</taxon>
        <taxon>Alphaproteobacteria</taxon>
        <taxon>Rhodobacterales</taxon>
        <taxon>Roseobacteraceae</taxon>
        <taxon>Roseovarius</taxon>
    </lineage>
</organism>
<name>A0ABZ2HJ56_9RHOB</name>
<protein>
    <submittedName>
        <fullName evidence="1">N-formylglutamate amidohydrolase</fullName>
    </submittedName>
</protein>
<dbReference type="InterPro" id="IPR011227">
    <property type="entry name" value="UCP029730"/>
</dbReference>
<evidence type="ECO:0000313" key="2">
    <source>
        <dbReference type="Proteomes" id="UP001364156"/>
    </source>
</evidence>
<dbReference type="InterPro" id="IPR007709">
    <property type="entry name" value="N-FG_amidohydro"/>
</dbReference>
<dbReference type="RefSeq" id="WP_338550909.1">
    <property type="nucleotide sequence ID" value="NZ_CP146069.1"/>
</dbReference>
<dbReference type="EMBL" id="CP146069">
    <property type="protein sequence ID" value="WWR48086.1"/>
    <property type="molecule type" value="Genomic_DNA"/>
</dbReference>
<accession>A0ABZ2HJ56</accession>
<sequence>MIKTAATSSLDPVVQVINPEGLHEVVLVCEHASAYIPPNFNDLGLDKQTATSHIAWDPGALETAKAMSKHLNAVLVAGCVSRLVYDCNRPPEAPSAMPDVSEIYTVPGNQGLSDQARRARAETYYRPFEQALKETLSNHEKPPVVVTVHSFTPTFLRQKRDVEIGILHDEDARLADAVLSIASGYDVRRNQPYGPEDGVTHTLRRHALRKNLLNVMIEVRNDLIASPDACSRMAKTLSLWVEQALTTLRALPEKGGAHDSSARLYRLGRYL</sequence>
<evidence type="ECO:0000313" key="1">
    <source>
        <dbReference type="EMBL" id="WWR48086.1"/>
    </source>
</evidence>